<dbReference type="GO" id="GO:0004398">
    <property type="term" value="F:histidine decarboxylase activity"/>
    <property type="evidence" value="ECO:0007669"/>
    <property type="project" value="UniProtKB-EC"/>
</dbReference>
<proteinExistence type="predicted"/>
<keyword evidence="5" id="KW-0670">Pyruvate</keyword>
<evidence type="ECO:0000256" key="3">
    <source>
        <dbReference type="ARBA" id="ARBA00022793"/>
    </source>
</evidence>
<evidence type="ECO:0000256" key="6">
    <source>
        <dbReference type="ARBA" id="ARBA00047889"/>
    </source>
</evidence>
<evidence type="ECO:0000256" key="2">
    <source>
        <dbReference type="ARBA" id="ARBA00012320"/>
    </source>
</evidence>
<name>A0A0G0MW10_9BACT</name>
<dbReference type="AlphaFoldDB" id="A0A0G0MW10"/>
<dbReference type="Pfam" id="PF02329">
    <property type="entry name" value="HDC"/>
    <property type="match status" value="1"/>
</dbReference>
<sequence>MLREYKTLINSISSQKKYCEGIWGGKSNNNYFLGIQLSVAKTPQKFSHAGSENLDKIMSFDLAEVANANCGQINMINVSSFCGPKGLIWGYDIAIAKKEKIDFTFKYKNTIIYDIEPLCNAFEKLLGSLDKPRFPFLPGSHVPCATKNIIAKGKCHLYAAEGIGIPAERGKSACLLMEDIGNIPLEIDDVSGYKKMILNKLVSSIFSIGYNQRVAYNEIFVGIKDIIIDNGEYGCAMAISPYFSIAEDAIPKDDNIFLLDIDSWENIVKNKFLYKNECL</sequence>
<protein>
    <recommendedName>
        <fullName evidence="2">histidine decarboxylase</fullName>
        <ecNumber evidence="2">4.1.1.22</ecNumber>
    </recommendedName>
</protein>
<reference evidence="7" key="1">
    <citation type="journal article" date="2015" name="Nature">
        <title>rRNA introns, odd ribosomes, and small enigmatic genomes across a large radiation of phyla.</title>
        <authorList>
            <person name="Brown C.T."/>
            <person name="Hug L.A."/>
            <person name="Thomas B.C."/>
            <person name="Sharon I."/>
            <person name="Castelle C.J."/>
            <person name="Singh A."/>
            <person name="Wilkins M.J."/>
            <person name="Williams K.H."/>
            <person name="Banfield J.F."/>
        </authorList>
    </citation>
    <scope>NUCLEOTIDE SEQUENCE [LARGE SCALE GENOMIC DNA]</scope>
</reference>
<dbReference type="EMBL" id="LBUU01000016">
    <property type="protein sequence ID" value="KKQ69106.1"/>
    <property type="molecule type" value="Genomic_DNA"/>
</dbReference>
<accession>A0A0G0MW10</accession>
<organism evidence="7 8">
    <name type="scientific">Candidatus Falkowbacteria bacterium GW2011_GWE1_38_31</name>
    <dbReference type="NCBI Taxonomy" id="1618638"/>
    <lineage>
        <taxon>Bacteria</taxon>
        <taxon>Candidatus Falkowiibacteriota</taxon>
    </lineage>
</organism>
<evidence type="ECO:0000256" key="4">
    <source>
        <dbReference type="ARBA" id="ARBA00023239"/>
    </source>
</evidence>
<evidence type="ECO:0000313" key="8">
    <source>
        <dbReference type="Proteomes" id="UP000034022"/>
    </source>
</evidence>
<dbReference type="EC" id="4.1.1.22" evidence="2"/>
<keyword evidence="4" id="KW-0456">Lyase</keyword>
<dbReference type="InterPro" id="IPR003427">
    <property type="entry name" value="His_de-COase_proenz"/>
</dbReference>
<comment type="catalytic activity">
    <reaction evidence="6">
        <text>L-histidine + H(+) = histamine + CO2</text>
        <dbReference type="Rhea" id="RHEA:20840"/>
        <dbReference type="ChEBI" id="CHEBI:15378"/>
        <dbReference type="ChEBI" id="CHEBI:16526"/>
        <dbReference type="ChEBI" id="CHEBI:57595"/>
        <dbReference type="ChEBI" id="CHEBI:58432"/>
        <dbReference type="EC" id="4.1.1.22"/>
    </reaction>
</comment>
<dbReference type="Gene3D" id="3.50.20.10">
    <property type="entry name" value="Pyruvoyl-Dependent Histidine Decarboxylase, subunit B"/>
    <property type="match status" value="1"/>
</dbReference>
<dbReference type="GO" id="GO:0006547">
    <property type="term" value="P:L-histidine metabolic process"/>
    <property type="evidence" value="ECO:0007669"/>
    <property type="project" value="InterPro"/>
</dbReference>
<dbReference type="Gene3D" id="4.10.510.10">
    <property type="entry name" value="Pyruvoyl-Dependent Histidine Decarboxylas, subunit A"/>
    <property type="match status" value="1"/>
</dbReference>
<evidence type="ECO:0000256" key="5">
    <source>
        <dbReference type="ARBA" id="ARBA00023317"/>
    </source>
</evidence>
<dbReference type="InterPro" id="IPR016105">
    <property type="entry name" value="Pyr-dep_his/arg-deCO2ase_sand"/>
</dbReference>
<evidence type="ECO:0000256" key="1">
    <source>
        <dbReference type="ARBA" id="ARBA00001928"/>
    </source>
</evidence>
<keyword evidence="3" id="KW-0210">Decarboxylase</keyword>
<evidence type="ECO:0000313" key="7">
    <source>
        <dbReference type="EMBL" id="KKQ69106.1"/>
    </source>
</evidence>
<dbReference type="InterPro" id="IPR016104">
    <property type="entry name" value="Pyr-dep_his/arg-deCO2ase"/>
</dbReference>
<dbReference type="InterPro" id="IPR016106">
    <property type="entry name" value="Pyr-dep_his-deCO2ase_N"/>
</dbReference>
<dbReference type="SUPFAM" id="SSF56271">
    <property type="entry name" value="Pyruvoyl-dependent histidine and arginine decarboxylases"/>
    <property type="match status" value="1"/>
</dbReference>
<dbReference type="Proteomes" id="UP000034022">
    <property type="component" value="Unassembled WGS sequence"/>
</dbReference>
<comment type="cofactor">
    <cofactor evidence="1">
        <name>pyruvate</name>
        <dbReference type="ChEBI" id="CHEBI:15361"/>
    </cofactor>
</comment>
<gene>
    <name evidence="7" type="ORF">US91_C0016G0014</name>
</gene>
<dbReference type="SFLD" id="SFLDS00055">
    <property type="entry name" value="Pyruvoyl-Dependent_Histidine/A"/>
    <property type="match status" value="1"/>
</dbReference>
<comment type="caution">
    <text evidence="7">The sequence shown here is derived from an EMBL/GenBank/DDBJ whole genome shotgun (WGS) entry which is preliminary data.</text>
</comment>